<evidence type="ECO:0000313" key="2">
    <source>
        <dbReference type="WBParaSite" id="HCON_00045250-00001"/>
    </source>
</evidence>
<evidence type="ECO:0000313" key="1">
    <source>
        <dbReference type="Proteomes" id="UP000025227"/>
    </source>
</evidence>
<dbReference type="Proteomes" id="UP000025227">
    <property type="component" value="Unplaced"/>
</dbReference>
<dbReference type="AlphaFoldDB" id="A0A7I4Y4S8"/>
<proteinExistence type="predicted"/>
<organism evidence="1 2">
    <name type="scientific">Haemonchus contortus</name>
    <name type="common">Barber pole worm</name>
    <dbReference type="NCBI Taxonomy" id="6289"/>
    <lineage>
        <taxon>Eukaryota</taxon>
        <taxon>Metazoa</taxon>
        <taxon>Ecdysozoa</taxon>
        <taxon>Nematoda</taxon>
        <taxon>Chromadorea</taxon>
        <taxon>Rhabditida</taxon>
        <taxon>Rhabditina</taxon>
        <taxon>Rhabditomorpha</taxon>
        <taxon>Strongyloidea</taxon>
        <taxon>Trichostrongylidae</taxon>
        <taxon>Haemonchus</taxon>
    </lineage>
</organism>
<reference evidence="2" key="1">
    <citation type="submission" date="2020-12" db="UniProtKB">
        <authorList>
            <consortium name="WormBaseParasite"/>
        </authorList>
    </citation>
    <scope>IDENTIFICATION</scope>
    <source>
        <strain evidence="2">MHco3</strain>
    </source>
</reference>
<dbReference type="WBParaSite" id="HCON_00045250-00001">
    <property type="protein sequence ID" value="HCON_00045250-00001"/>
    <property type="gene ID" value="HCON_00045250"/>
</dbReference>
<accession>A0A7I4Y4S8</accession>
<protein>
    <submittedName>
        <fullName evidence="2">Uncharacterized protein</fullName>
    </submittedName>
</protein>
<sequence>MMASVDGNSSDVAVVDILTIIEEDARLETWIDAQMFFLSSSGTAIPGLIELACLTVPRLRIEKLITSDSLRNRKHWHNKQPWTLNMGQILLTSRGNGGELLQGQMAKREFRLFTESDHLAEERITDISRLKKKQ</sequence>
<name>A0A7I4Y4S8_HAECO</name>
<keyword evidence="1" id="KW-1185">Reference proteome</keyword>